<dbReference type="InterPro" id="IPR003661">
    <property type="entry name" value="HisK_dim/P_dom"/>
</dbReference>
<dbReference type="EC" id="2.7.13.3" evidence="2"/>
<keyword evidence="3 5" id="KW-0597">Phosphoprotein</keyword>
<organism evidence="9 10">
    <name type="scientific">Thalassolituus maritimus</name>
    <dbReference type="NCBI Taxonomy" id="484498"/>
    <lineage>
        <taxon>Bacteria</taxon>
        <taxon>Pseudomonadati</taxon>
        <taxon>Pseudomonadota</taxon>
        <taxon>Gammaproteobacteria</taxon>
        <taxon>Oceanospirillales</taxon>
        <taxon>Oceanospirillaceae</taxon>
        <taxon>Thalassolituus</taxon>
    </lineage>
</organism>
<evidence type="ECO:0000256" key="6">
    <source>
        <dbReference type="SAM" id="Phobius"/>
    </source>
</evidence>
<dbReference type="RefSeq" id="WP_353293007.1">
    <property type="nucleotide sequence ID" value="NZ_BAABWH010000001.1"/>
</dbReference>
<dbReference type="InterPro" id="IPR036890">
    <property type="entry name" value="HATPase_C_sf"/>
</dbReference>
<proteinExistence type="predicted"/>
<dbReference type="SMART" id="SM00448">
    <property type="entry name" value="REC"/>
    <property type="match status" value="1"/>
</dbReference>
<reference evidence="9 10" key="1">
    <citation type="submission" date="2024-04" db="EMBL/GenBank/DDBJ databases">
        <title>Draft genome sequence of Thalassolituus maritimus NBRC 116585.</title>
        <authorList>
            <person name="Miyakawa T."/>
            <person name="Kusuya Y."/>
            <person name="Miura T."/>
        </authorList>
    </citation>
    <scope>NUCLEOTIDE SEQUENCE [LARGE SCALE GENOMIC DNA]</scope>
    <source>
        <strain evidence="9 10">5NW40-0001</strain>
    </source>
</reference>
<dbReference type="InterPro" id="IPR004358">
    <property type="entry name" value="Sig_transdc_His_kin-like_C"/>
</dbReference>
<gene>
    <name evidence="9" type="ORF">NBRC116585_01760</name>
</gene>
<sequence length="674" mass="74562">MSVYWSYLAIIVLLAVIMGLLTRQNQQRHEISDLLKERDRARLLWNHFPGLVTEIRPDGTIMGAGSGVYIEGTEALVEGRAVQSLLQGEALEVFESNLAKANQQKAPVSYYLTVDRPDGRMYFRNQLVPVVRNQTIHSLLIISSDITELKDAEAQLQAEKESVEFAYQAKRRFLANMSHEIRTPLNGMLGALGLLGDTSLSPVQRSHLSNLQQGADHLLAIVNDVLDVSRIESGHLQLSYEQFDLVALSQRVLGIVQAKAAEKRLALQMFMDEDLPAQVEGDPLRLSQVLMNLLNNAIKFTDTGHVILRIVKPDSETDMIRFTVEDSGFGIDPDKAPYLFDEYSEAHDERSRALGGTGLGLNICKRLTEAMGGSIGVASSPGVGSCFWVNLPLPTRVMHRKDCAEPCFPDATLWVADSYAVNRSLVMGVAARMGMKVKGFDRLRDLMAALTSTTPDILVMSRRFYTAPDMLMHYQRLGSAKLCVTCDESLADGWQPSAELVSASWAWPLDQRQLSAILKRVLGADASNRVITPFDDQSGSTEVGGLNLLSVLLVEDNPVNQKVLEHMLTKLGCRVAVRASGMEAIEYLQNNPGPDLVIMDRYMPGMDGITAMRQIHEMPDYQSLPVLALSGDTQPEQKRAFLDAGATDYLVKPVSLDQLKRTLAPFRTAHRRVG</sequence>
<feature type="domain" description="Response regulatory" evidence="8">
    <location>
        <begin position="550"/>
        <end position="667"/>
    </location>
</feature>
<dbReference type="InterPro" id="IPR001789">
    <property type="entry name" value="Sig_transdc_resp-reg_receiver"/>
</dbReference>
<keyword evidence="6" id="KW-0472">Membrane</keyword>
<evidence type="ECO:0000256" key="1">
    <source>
        <dbReference type="ARBA" id="ARBA00000085"/>
    </source>
</evidence>
<dbReference type="InterPro" id="IPR011006">
    <property type="entry name" value="CheY-like_superfamily"/>
</dbReference>
<comment type="catalytic activity">
    <reaction evidence="1">
        <text>ATP + protein L-histidine = ADP + protein N-phospho-L-histidine.</text>
        <dbReference type="EC" id="2.7.13.3"/>
    </reaction>
</comment>
<dbReference type="Pfam" id="PF02518">
    <property type="entry name" value="HATPase_c"/>
    <property type="match status" value="1"/>
</dbReference>
<name>A0ABP9ZVE8_9GAMM</name>
<comment type="caution">
    <text evidence="9">The sequence shown here is derived from an EMBL/GenBank/DDBJ whole genome shotgun (WGS) entry which is preliminary data.</text>
</comment>
<dbReference type="PROSITE" id="PS50110">
    <property type="entry name" value="RESPONSE_REGULATORY"/>
    <property type="match status" value="1"/>
</dbReference>
<dbReference type="Pfam" id="PF00072">
    <property type="entry name" value="Response_reg"/>
    <property type="match status" value="1"/>
</dbReference>
<dbReference type="InterPro" id="IPR036097">
    <property type="entry name" value="HisK_dim/P_sf"/>
</dbReference>
<dbReference type="EMBL" id="BAABWH010000001">
    <property type="protein sequence ID" value="GAA6144059.1"/>
    <property type="molecule type" value="Genomic_DNA"/>
</dbReference>
<dbReference type="CDD" id="cd16922">
    <property type="entry name" value="HATPase_EvgS-ArcB-TorS-like"/>
    <property type="match status" value="1"/>
</dbReference>
<dbReference type="SUPFAM" id="SSF52172">
    <property type="entry name" value="CheY-like"/>
    <property type="match status" value="1"/>
</dbReference>
<dbReference type="PANTHER" id="PTHR45339:SF1">
    <property type="entry name" value="HYBRID SIGNAL TRANSDUCTION HISTIDINE KINASE J"/>
    <property type="match status" value="1"/>
</dbReference>
<dbReference type="SUPFAM" id="SSF55785">
    <property type="entry name" value="PYP-like sensor domain (PAS domain)"/>
    <property type="match status" value="1"/>
</dbReference>
<accession>A0ABP9ZVE8</accession>
<dbReference type="SUPFAM" id="SSF55874">
    <property type="entry name" value="ATPase domain of HSP90 chaperone/DNA topoisomerase II/histidine kinase"/>
    <property type="match status" value="1"/>
</dbReference>
<keyword evidence="6" id="KW-1133">Transmembrane helix</keyword>
<dbReference type="SMART" id="SM00387">
    <property type="entry name" value="HATPase_c"/>
    <property type="match status" value="1"/>
</dbReference>
<dbReference type="PRINTS" id="PR00344">
    <property type="entry name" value="BCTRLSENSOR"/>
</dbReference>
<feature type="modified residue" description="4-aspartylphosphate" evidence="5">
    <location>
        <position position="600"/>
    </location>
</feature>
<evidence type="ECO:0000313" key="9">
    <source>
        <dbReference type="EMBL" id="GAA6144059.1"/>
    </source>
</evidence>
<dbReference type="InterPro" id="IPR003594">
    <property type="entry name" value="HATPase_dom"/>
</dbReference>
<dbReference type="Gene3D" id="1.10.287.130">
    <property type="match status" value="1"/>
</dbReference>
<evidence type="ECO:0000256" key="4">
    <source>
        <dbReference type="ARBA" id="ARBA00023012"/>
    </source>
</evidence>
<keyword evidence="6" id="KW-0812">Transmembrane</keyword>
<keyword evidence="4" id="KW-0902">Two-component regulatory system</keyword>
<protein>
    <recommendedName>
        <fullName evidence="2">histidine kinase</fullName>
        <ecNumber evidence="2">2.7.13.3</ecNumber>
    </recommendedName>
</protein>
<dbReference type="SUPFAM" id="SSF47384">
    <property type="entry name" value="Homodimeric domain of signal transducing histidine kinase"/>
    <property type="match status" value="1"/>
</dbReference>
<dbReference type="Gene3D" id="3.30.565.10">
    <property type="entry name" value="Histidine kinase-like ATPase, C-terminal domain"/>
    <property type="match status" value="1"/>
</dbReference>
<feature type="transmembrane region" description="Helical" evidence="6">
    <location>
        <begin position="6"/>
        <end position="22"/>
    </location>
</feature>
<dbReference type="InterPro" id="IPR005467">
    <property type="entry name" value="His_kinase_dom"/>
</dbReference>
<dbReference type="SMART" id="SM00388">
    <property type="entry name" value="HisKA"/>
    <property type="match status" value="1"/>
</dbReference>
<evidence type="ECO:0000256" key="2">
    <source>
        <dbReference type="ARBA" id="ARBA00012438"/>
    </source>
</evidence>
<dbReference type="PANTHER" id="PTHR45339">
    <property type="entry name" value="HYBRID SIGNAL TRANSDUCTION HISTIDINE KINASE J"/>
    <property type="match status" value="1"/>
</dbReference>
<dbReference type="Pfam" id="PF00512">
    <property type="entry name" value="HisKA"/>
    <property type="match status" value="1"/>
</dbReference>
<dbReference type="Proteomes" id="UP001481413">
    <property type="component" value="Unassembled WGS sequence"/>
</dbReference>
<dbReference type="CDD" id="cd00082">
    <property type="entry name" value="HisKA"/>
    <property type="match status" value="1"/>
</dbReference>
<evidence type="ECO:0000259" key="8">
    <source>
        <dbReference type="PROSITE" id="PS50110"/>
    </source>
</evidence>
<evidence type="ECO:0000256" key="3">
    <source>
        <dbReference type="ARBA" id="ARBA00022553"/>
    </source>
</evidence>
<dbReference type="CDD" id="cd17546">
    <property type="entry name" value="REC_hyHK_CKI1_RcsC-like"/>
    <property type="match status" value="1"/>
</dbReference>
<evidence type="ECO:0000313" key="10">
    <source>
        <dbReference type="Proteomes" id="UP001481413"/>
    </source>
</evidence>
<keyword evidence="10" id="KW-1185">Reference proteome</keyword>
<dbReference type="Gene3D" id="3.40.50.2300">
    <property type="match status" value="1"/>
</dbReference>
<evidence type="ECO:0000259" key="7">
    <source>
        <dbReference type="PROSITE" id="PS50109"/>
    </source>
</evidence>
<feature type="domain" description="Histidine kinase" evidence="7">
    <location>
        <begin position="176"/>
        <end position="395"/>
    </location>
</feature>
<dbReference type="Gene3D" id="3.30.450.20">
    <property type="entry name" value="PAS domain"/>
    <property type="match status" value="1"/>
</dbReference>
<evidence type="ECO:0000256" key="5">
    <source>
        <dbReference type="PROSITE-ProRule" id="PRU00169"/>
    </source>
</evidence>
<dbReference type="PROSITE" id="PS50109">
    <property type="entry name" value="HIS_KIN"/>
    <property type="match status" value="1"/>
</dbReference>
<dbReference type="InterPro" id="IPR035965">
    <property type="entry name" value="PAS-like_dom_sf"/>
</dbReference>